<dbReference type="PANTHER" id="PTHR12304:SF4">
    <property type="entry name" value="URIDINE NUCLEOSIDASE"/>
    <property type="match status" value="1"/>
</dbReference>
<dbReference type="OrthoDB" id="9797882at2"/>
<dbReference type="Gene3D" id="3.90.245.10">
    <property type="entry name" value="Ribonucleoside hydrolase-like"/>
    <property type="match status" value="1"/>
</dbReference>
<organism evidence="4 5">
    <name type="scientific">Dyadobacter sediminis</name>
    <dbReference type="NCBI Taxonomy" id="1493691"/>
    <lineage>
        <taxon>Bacteria</taxon>
        <taxon>Pseudomonadati</taxon>
        <taxon>Bacteroidota</taxon>
        <taxon>Cytophagia</taxon>
        <taxon>Cytophagales</taxon>
        <taxon>Spirosomataceae</taxon>
        <taxon>Dyadobacter</taxon>
    </lineage>
</organism>
<dbReference type="SUPFAM" id="SSF53590">
    <property type="entry name" value="Nucleoside hydrolase"/>
    <property type="match status" value="1"/>
</dbReference>
<sequence>MHYLLLGILFFVNVRSSSENRSASTDFSEKPEKIRLIIDSDANNELDDQHALAYAFFSRDQFDLEGITINNTRNGGTLKGHYDEAVRVAKLCNAYHDVPIYKGASGNYADIQNHVNEADYDGKEAVDFIIKSAKSSDTRPLVLLPIGKLTNIALALKKAPEIAGKIRIVWLGSNYPDAGEYNLDNDTTSVYPVIQSEAPFEMAVVRNGKPSGTAAVWVTPAEISARLKGKGIKVADAVPGRHGNSFVTFGDYSADLFAHADLHGNPPSRALYDMAAVAIVKNPDWAAKTIIGAPVLSGNKWTGQTQSSKKIGIWENFKRDEILSDFYKTIEKSAR</sequence>
<feature type="domain" description="Inosine/uridine-preferring nucleoside hydrolase" evidence="3">
    <location>
        <begin position="36"/>
        <end position="305"/>
    </location>
</feature>
<gene>
    <name evidence="4" type="ORF">FEM55_16830</name>
</gene>
<evidence type="ECO:0000313" key="5">
    <source>
        <dbReference type="Proteomes" id="UP000309788"/>
    </source>
</evidence>
<evidence type="ECO:0000256" key="2">
    <source>
        <dbReference type="ARBA" id="ARBA00023295"/>
    </source>
</evidence>
<proteinExistence type="predicted"/>
<dbReference type="InterPro" id="IPR001910">
    <property type="entry name" value="Inosine/uridine_hydrolase_dom"/>
</dbReference>
<name>A0A5R9KC40_9BACT</name>
<dbReference type="InterPro" id="IPR036452">
    <property type="entry name" value="Ribo_hydro-like"/>
</dbReference>
<keyword evidence="1 4" id="KW-0378">Hydrolase</keyword>
<dbReference type="GO" id="GO:0005829">
    <property type="term" value="C:cytosol"/>
    <property type="evidence" value="ECO:0007669"/>
    <property type="project" value="TreeGrafter"/>
</dbReference>
<dbReference type="EMBL" id="VCEI01000025">
    <property type="protein sequence ID" value="TLU92386.1"/>
    <property type="molecule type" value="Genomic_DNA"/>
</dbReference>
<keyword evidence="5" id="KW-1185">Reference proteome</keyword>
<accession>A0A5R9KC40</accession>
<keyword evidence="2" id="KW-0326">Glycosidase</keyword>
<reference evidence="4 5" key="1">
    <citation type="submission" date="2019-05" db="EMBL/GenBank/DDBJ databases">
        <authorList>
            <person name="Qu J.-H."/>
        </authorList>
    </citation>
    <scope>NUCLEOTIDE SEQUENCE [LARGE SCALE GENOMIC DNA]</scope>
    <source>
        <strain evidence="4 5">Z12</strain>
    </source>
</reference>
<dbReference type="AlphaFoldDB" id="A0A5R9KC40"/>
<dbReference type="GO" id="GO:0008477">
    <property type="term" value="F:purine nucleosidase activity"/>
    <property type="evidence" value="ECO:0007669"/>
    <property type="project" value="TreeGrafter"/>
</dbReference>
<dbReference type="Pfam" id="PF01156">
    <property type="entry name" value="IU_nuc_hydro"/>
    <property type="match status" value="1"/>
</dbReference>
<evidence type="ECO:0000256" key="1">
    <source>
        <dbReference type="ARBA" id="ARBA00022801"/>
    </source>
</evidence>
<dbReference type="RefSeq" id="WP_138282494.1">
    <property type="nucleotide sequence ID" value="NZ_BMGE01000003.1"/>
</dbReference>
<dbReference type="PANTHER" id="PTHR12304">
    <property type="entry name" value="INOSINE-URIDINE PREFERRING NUCLEOSIDE HYDROLASE"/>
    <property type="match status" value="1"/>
</dbReference>
<evidence type="ECO:0000313" key="4">
    <source>
        <dbReference type="EMBL" id="TLU92386.1"/>
    </source>
</evidence>
<dbReference type="GO" id="GO:0006152">
    <property type="term" value="P:purine nucleoside catabolic process"/>
    <property type="evidence" value="ECO:0007669"/>
    <property type="project" value="TreeGrafter"/>
</dbReference>
<dbReference type="InterPro" id="IPR023186">
    <property type="entry name" value="IUNH"/>
</dbReference>
<dbReference type="Proteomes" id="UP000309788">
    <property type="component" value="Unassembled WGS sequence"/>
</dbReference>
<comment type="caution">
    <text evidence="4">The sequence shown here is derived from an EMBL/GenBank/DDBJ whole genome shotgun (WGS) entry which is preliminary data.</text>
</comment>
<evidence type="ECO:0000259" key="3">
    <source>
        <dbReference type="Pfam" id="PF01156"/>
    </source>
</evidence>
<protein>
    <submittedName>
        <fullName evidence="4">Nucleoside hydrolase</fullName>
    </submittedName>
</protein>